<evidence type="ECO:0000313" key="2">
    <source>
        <dbReference type="Proteomes" id="UP000018130"/>
    </source>
</evidence>
<organism evidence="1 2">
    <name type="scientific">Crocosphaera watsonii WH 0402</name>
    <dbReference type="NCBI Taxonomy" id="1284629"/>
    <lineage>
        <taxon>Bacteria</taxon>
        <taxon>Bacillati</taxon>
        <taxon>Cyanobacteriota</taxon>
        <taxon>Cyanophyceae</taxon>
        <taxon>Oscillatoriophycideae</taxon>
        <taxon>Chroococcales</taxon>
        <taxon>Aphanothecaceae</taxon>
        <taxon>Crocosphaera</taxon>
    </lineage>
</organism>
<reference evidence="1 2" key="1">
    <citation type="submission" date="2013-01" db="EMBL/GenBank/DDBJ databases">
        <authorList>
            <person name="Bench S."/>
        </authorList>
    </citation>
    <scope>NUCLEOTIDE SEQUENCE [LARGE SCALE GENOMIC DNA]</scope>
    <source>
        <strain evidence="1 2">WH 0402</strain>
    </source>
</reference>
<name>T2JV41_CROWT</name>
<sequence>MEKVCACNNLFKGNNAQTSNSKVNRGREHPIFAKNLILGV</sequence>
<dbReference type="AlphaFoldDB" id="T2JV41"/>
<evidence type="ECO:0000313" key="1">
    <source>
        <dbReference type="EMBL" id="CCQ68497.1"/>
    </source>
</evidence>
<gene>
    <name evidence="1" type="ORF">CWATWH0402_298</name>
</gene>
<accession>T2JV41</accession>
<protein>
    <submittedName>
        <fullName evidence="1">Uncharacterized protein</fullName>
    </submittedName>
</protein>
<dbReference type="Proteomes" id="UP000018130">
    <property type="component" value="Unassembled WGS sequence"/>
</dbReference>
<comment type="caution">
    <text evidence="1">The sequence shown here is derived from an EMBL/GenBank/DDBJ whole genome shotgun (WGS) entry which is preliminary data.</text>
</comment>
<proteinExistence type="predicted"/>
<dbReference type="EMBL" id="CAQN01000782">
    <property type="protein sequence ID" value="CCQ68497.1"/>
    <property type="molecule type" value="Genomic_DNA"/>
</dbReference>
<reference evidence="1 2" key="2">
    <citation type="submission" date="2013-09" db="EMBL/GenBank/DDBJ databases">
        <title>Whole genome comparison of six Crocosphaera watsonii strains with differing phenotypes.</title>
        <authorList>
            <person name="Bench S.R."/>
            <person name="Heller P."/>
            <person name="Frank I."/>
            <person name="Arciniega M."/>
            <person name="Shilova I.N."/>
            <person name="Zehr J.P."/>
        </authorList>
    </citation>
    <scope>NUCLEOTIDE SEQUENCE [LARGE SCALE GENOMIC DNA]</scope>
    <source>
        <strain evidence="1 2">WH 0402</strain>
    </source>
</reference>